<feature type="transmembrane region" description="Helical" evidence="5">
    <location>
        <begin position="233"/>
        <end position="258"/>
    </location>
</feature>
<dbReference type="Proteomes" id="UP000319865">
    <property type="component" value="Unassembled WGS sequence"/>
</dbReference>
<sequence length="395" mass="40483">MMRKFAFGTNLAIAMGAGPLLLYALSAMSALVITDLELSRTQFGSLATFAFVVAAASSAVLGRSVDRYSGRSVMIALYVGCALAIILAAVAGSMAWLLVAVAISGCAQSLSNPVTNRLISTHVVTGRRGLLMGTKQAGVQMSQFFAGAALPALALLLGWRGAMALCSLVAVVGLMLVRRSIPADRLTAAASVVRSPPGRLPTAVWWLAAYAVLTGAALQAANTYLPLFAYEELGLSVTVAGLSAAVVGGIGLIARIGFGHVADRMAHPHRALSALAGTAALGAMSLLAASITGLSWLMWSGAAIFGARGIATNVVVMIALLRVSPLRIVGTASGTVAIGLYLGFALGPISFGFIVDASGSYHFGWLAMTVAYGAASLLGLLWGRRQAVTDSTRNV</sequence>
<dbReference type="InterPro" id="IPR036259">
    <property type="entry name" value="MFS_trans_sf"/>
</dbReference>
<feature type="transmembrane region" description="Helical" evidence="5">
    <location>
        <begin position="328"/>
        <end position="351"/>
    </location>
</feature>
<evidence type="ECO:0000313" key="8">
    <source>
        <dbReference type="Proteomes" id="UP000319865"/>
    </source>
</evidence>
<dbReference type="GO" id="GO:0005886">
    <property type="term" value="C:plasma membrane"/>
    <property type="evidence" value="ECO:0007669"/>
    <property type="project" value="UniProtKB-SubCell"/>
</dbReference>
<dbReference type="PANTHER" id="PTHR23527">
    <property type="entry name" value="BLL3282 PROTEIN"/>
    <property type="match status" value="1"/>
</dbReference>
<dbReference type="InterPro" id="IPR011701">
    <property type="entry name" value="MFS"/>
</dbReference>
<accession>A0A543PIA4</accession>
<keyword evidence="3 5" id="KW-1133">Transmembrane helix</keyword>
<dbReference type="AlphaFoldDB" id="A0A543PIA4"/>
<feature type="transmembrane region" description="Helical" evidence="5">
    <location>
        <begin position="203"/>
        <end position="221"/>
    </location>
</feature>
<evidence type="ECO:0000313" key="7">
    <source>
        <dbReference type="EMBL" id="TQN43808.1"/>
    </source>
</evidence>
<evidence type="ECO:0000259" key="6">
    <source>
        <dbReference type="PROSITE" id="PS50850"/>
    </source>
</evidence>
<dbReference type="InterPro" id="IPR020846">
    <property type="entry name" value="MFS_dom"/>
</dbReference>
<evidence type="ECO:0000256" key="5">
    <source>
        <dbReference type="SAM" id="Phobius"/>
    </source>
</evidence>
<evidence type="ECO:0000256" key="3">
    <source>
        <dbReference type="ARBA" id="ARBA00022989"/>
    </source>
</evidence>
<evidence type="ECO:0000256" key="2">
    <source>
        <dbReference type="ARBA" id="ARBA00022692"/>
    </source>
</evidence>
<keyword evidence="4 5" id="KW-0472">Membrane</keyword>
<evidence type="ECO:0000256" key="1">
    <source>
        <dbReference type="ARBA" id="ARBA00004651"/>
    </source>
</evidence>
<evidence type="ECO:0000256" key="4">
    <source>
        <dbReference type="ARBA" id="ARBA00023136"/>
    </source>
</evidence>
<reference evidence="7 8" key="1">
    <citation type="submission" date="2019-06" db="EMBL/GenBank/DDBJ databases">
        <title>Sequencing the genomes of 1000 actinobacteria strains.</title>
        <authorList>
            <person name="Klenk H.-P."/>
        </authorList>
    </citation>
    <scope>NUCLEOTIDE SEQUENCE [LARGE SCALE GENOMIC DNA]</scope>
    <source>
        <strain evidence="7 8">DSM 46837</strain>
    </source>
</reference>
<feature type="domain" description="Major facilitator superfamily (MFS) profile" evidence="6">
    <location>
        <begin position="1"/>
        <end position="391"/>
    </location>
</feature>
<dbReference type="Gene3D" id="1.20.1250.20">
    <property type="entry name" value="MFS general substrate transporter like domains"/>
    <property type="match status" value="2"/>
</dbReference>
<feature type="transmembrane region" description="Helical" evidence="5">
    <location>
        <begin position="363"/>
        <end position="383"/>
    </location>
</feature>
<feature type="transmembrane region" description="Helical" evidence="5">
    <location>
        <begin position="42"/>
        <end position="61"/>
    </location>
</feature>
<feature type="transmembrane region" description="Helical" evidence="5">
    <location>
        <begin position="270"/>
        <end position="291"/>
    </location>
</feature>
<proteinExistence type="predicted"/>
<keyword evidence="2 5" id="KW-0812">Transmembrane</keyword>
<dbReference type="Pfam" id="PF07690">
    <property type="entry name" value="MFS_1"/>
    <property type="match status" value="1"/>
</dbReference>
<dbReference type="InterPro" id="IPR052952">
    <property type="entry name" value="MFS-Transporter"/>
</dbReference>
<name>A0A543PIA4_9ACTN</name>
<comment type="subcellular location">
    <subcellularLocation>
        <location evidence="1">Cell membrane</location>
        <topology evidence="1">Multi-pass membrane protein</topology>
    </subcellularLocation>
</comment>
<gene>
    <name evidence="7" type="ORF">FHU33_3275</name>
</gene>
<organism evidence="7 8">
    <name type="scientific">Blastococcus colisei</name>
    <dbReference type="NCBI Taxonomy" id="1564162"/>
    <lineage>
        <taxon>Bacteria</taxon>
        <taxon>Bacillati</taxon>
        <taxon>Actinomycetota</taxon>
        <taxon>Actinomycetes</taxon>
        <taxon>Geodermatophilales</taxon>
        <taxon>Geodermatophilaceae</taxon>
        <taxon>Blastococcus</taxon>
    </lineage>
</organism>
<feature type="transmembrane region" description="Helical" evidence="5">
    <location>
        <begin position="157"/>
        <end position="177"/>
    </location>
</feature>
<dbReference type="SUPFAM" id="SSF103473">
    <property type="entry name" value="MFS general substrate transporter"/>
    <property type="match status" value="1"/>
</dbReference>
<protein>
    <submittedName>
        <fullName evidence="7">Sugar phosphate permease</fullName>
    </submittedName>
</protein>
<keyword evidence="8" id="KW-1185">Reference proteome</keyword>
<comment type="caution">
    <text evidence="7">The sequence shown here is derived from an EMBL/GenBank/DDBJ whole genome shotgun (WGS) entry which is preliminary data.</text>
</comment>
<dbReference type="EMBL" id="VFQE01000001">
    <property type="protein sequence ID" value="TQN43808.1"/>
    <property type="molecule type" value="Genomic_DNA"/>
</dbReference>
<dbReference type="PROSITE" id="PS50850">
    <property type="entry name" value="MFS"/>
    <property type="match status" value="1"/>
</dbReference>
<feature type="transmembrane region" description="Helical" evidence="5">
    <location>
        <begin position="297"/>
        <end position="321"/>
    </location>
</feature>
<dbReference type="PANTHER" id="PTHR23527:SF1">
    <property type="entry name" value="BLL3282 PROTEIN"/>
    <property type="match status" value="1"/>
</dbReference>
<dbReference type="GO" id="GO:0022857">
    <property type="term" value="F:transmembrane transporter activity"/>
    <property type="evidence" value="ECO:0007669"/>
    <property type="project" value="InterPro"/>
</dbReference>
<feature type="transmembrane region" description="Helical" evidence="5">
    <location>
        <begin position="73"/>
        <end position="103"/>
    </location>
</feature>